<protein>
    <recommendedName>
        <fullName evidence="3">Lipoprotein</fullName>
    </recommendedName>
</protein>
<evidence type="ECO:0008006" key="3">
    <source>
        <dbReference type="Google" id="ProtNLM"/>
    </source>
</evidence>
<organism evidence="1 2">
    <name type="scientific">Desulfocurvibacter africanus subsp. africanus str. Walvis Bay</name>
    <dbReference type="NCBI Taxonomy" id="690850"/>
    <lineage>
        <taxon>Bacteria</taxon>
        <taxon>Pseudomonadati</taxon>
        <taxon>Thermodesulfobacteriota</taxon>
        <taxon>Desulfovibrionia</taxon>
        <taxon>Desulfovibrionales</taxon>
        <taxon>Desulfovibrionaceae</taxon>
        <taxon>Desulfocurvibacter</taxon>
    </lineage>
</organism>
<accession>F3YVH8</accession>
<dbReference type="EMBL" id="CP003221">
    <property type="protein sequence ID" value="EGJ48570.1"/>
    <property type="molecule type" value="Genomic_DNA"/>
</dbReference>
<name>F3YVH8_DESAF</name>
<proteinExistence type="predicted"/>
<dbReference type="KEGG" id="daf:Desaf_0210"/>
<evidence type="ECO:0000313" key="1">
    <source>
        <dbReference type="EMBL" id="EGJ48570.1"/>
    </source>
</evidence>
<keyword evidence="2" id="KW-1185">Reference proteome</keyword>
<dbReference type="RefSeq" id="WP_014258435.1">
    <property type="nucleotide sequence ID" value="NC_016629.1"/>
</dbReference>
<reference evidence="1 2" key="1">
    <citation type="journal article" date="2011" name="J. Bacteriol.">
        <title>Genome sequence of the mercury-methylating and pleomorphic Desulfovibrio africanus Strain Walvis Bay.</title>
        <authorList>
            <person name="Brown S.D."/>
            <person name="Wall J.D."/>
            <person name="Kucken A.M."/>
            <person name="Gilmour C.C."/>
            <person name="Podar M."/>
            <person name="Brandt C.C."/>
            <person name="Teshima H."/>
            <person name="Detter J.C."/>
            <person name="Han C.S."/>
            <person name="Land M.L."/>
            <person name="Lucas S."/>
            <person name="Han J."/>
            <person name="Pennacchio L."/>
            <person name="Nolan M."/>
            <person name="Pitluck S."/>
            <person name="Woyke T."/>
            <person name="Goodwin L."/>
            <person name="Palumbo A.V."/>
            <person name="Elias D.A."/>
        </authorList>
    </citation>
    <scope>NUCLEOTIDE SEQUENCE [LARGE SCALE GENOMIC DNA]</scope>
    <source>
        <strain evidence="1 2">Walvis Bay</strain>
    </source>
</reference>
<gene>
    <name evidence="1" type="ORF">Desaf_0210</name>
</gene>
<dbReference type="HOGENOM" id="CLU_1254246_0_0_7"/>
<dbReference type="Proteomes" id="UP000007844">
    <property type="component" value="Chromosome"/>
</dbReference>
<evidence type="ECO:0000313" key="2">
    <source>
        <dbReference type="Proteomes" id="UP000007844"/>
    </source>
</evidence>
<dbReference type="PROSITE" id="PS51257">
    <property type="entry name" value="PROKAR_LIPOPROTEIN"/>
    <property type="match status" value="1"/>
</dbReference>
<dbReference type="AlphaFoldDB" id="F3YVH8"/>
<sequence length="220" mass="23986">MKLFLFTIYILLIGLSACSHKTMNSYNPPQPRQVASGIIVQADQAKVLSMIRNYAQSRFYVLDETRADKGLLSFSVGVSDIAQYVDCGSRTAGYGGRFSSLKTSTSQAAAERYSLKYIDMEANKVVTEAVENGYNIKVGIICTSVEGGTLVDVNAQYTITGRKTIRARFKRTIATDYAVAFNSKTQPGVGGGMTCYSVGILEKDVLDWIMLHIKGAEANS</sequence>